<feature type="region of interest" description="Disordered" evidence="1">
    <location>
        <begin position="209"/>
        <end position="240"/>
    </location>
</feature>
<dbReference type="OrthoDB" id="9131103at2"/>
<protein>
    <recommendedName>
        <fullName evidence="4">Peptidase</fullName>
    </recommendedName>
</protein>
<gene>
    <name evidence="2" type="ORF">SAMN05444165_4128</name>
</gene>
<dbReference type="AlphaFoldDB" id="A0A1N6KPE0"/>
<evidence type="ECO:0000256" key="1">
    <source>
        <dbReference type="SAM" id="MobiDB-lite"/>
    </source>
</evidence>
<accession>A0A1N6KPE0</accession>
<reference evidence="2 3" key="1">
    <citation type="submission" date="2016-11" db="EMBL/GenBank/DDBJ databases">
        <authorList>
            <person name="Jaros S."/>
            <person name="Januszkiewicz K."/>
            <person name="Wedrychowicz H."/>
        </authorList>
    </citation>
    <scope>NUCLEOTIDE SEQUENCE [LARGE SCALE GENOMIC DNA]</scope>
    <source>
        <strain evidence="2 3">GAS95</strain>
    </source>
</reference>
<name>A0A1N6KPE0_9BURK</name>
<dbReference type="EMBL" id="FSRU01000002">
    <property type="protein sequence ID" value="SIO58393.1"/>
    <property type="molecule type" value="Genomic_DNA"/>
</dbReference>
<dbReference type="Proteomes" id="UP000185151">
    <property type="component" value="Unassembled WGS sequence"/>
</dbReference>
<feature type="compositionally biased region" description="Low complexity" evidence="1">
    <location>
        <begin position="16"/>
        <end position="27"/>
    </location>
</feature>
<proteinExistence type="predicted"/>
<evidence type="ECO:0000313" key="3">
    <source>
        <dbReference type="Proteomes" id="UP000185151"/>
    </source>
</evidence>
<evidence type="ECO:0008006" key="4">
    <source>
        <dbReference type="Google" id="ProtNLM"/>
    </source>
</evidence>
<feature type="compositionally biased region" description="Basic and acidic residues" evidence="1">
    <location>
        <begin position="52"/>
        <end position="76"/>
    </location>
</feature>
<feature type="region of interest" description="Disordered" evidence="1">
    <location>
        <begin position="13"/>
        <end position="82"/>
    </location>
</feature>
<feature type="compositionally biased region" description="Pro residues" evidence="1">
    <location>
        <begin position="28"/>
        <end position="46"/>
    </location>
</feature>
<organism evidence="2 3">
    <name type="scientific">Paraburkholderia phenazinium</name>
    <dbReference type="NCBI Taxonomy" id="60549"/>
    <lineage>
        <taxon>Bacteria</taxon>
        <taxon>Pseudomonadati</taxon>
        <taxon>Pseudomonadota</taxon>
        <taxon>Betaproteobacteria</taxon>
        <taxon>Burkholderiales</taxon>
        <taxon>Burkholderiaceae</taxon>
        <taxon>Paraburkholderia</taxon>
    </lineage>
</organism>
<keyword evidence="3" id="KW-1185">Reference proteome</keyword>
<dbReference type="RefSeq" id="WP_074298679.1">
    <property type="nucleotide sequence ID" value="NZ_FSRU01000002.1"/>
</dbReference>
<evidence type="ECO:0000313" key="2">
    <source>
        <dbReference type="EMBL" id="SIO58393.1"/>
    </source>
</evidence>
<sequence>MHNLIRRWILLEGEGATDAPAGSATAAPPSPTATPAPSPAPDPGLTPPESLLNDKPESTEKPEEGKKPEEPAKPEEPITYEAFKLPDGVTLDEAKLGDFTKLAAEARIPQDVAQKLVDLYSSDLKAIQDAPMRAWTEMQNKWQEQVRNDPEIGGKNLDKNLAATKTGLKNLLGEGADKFFEALNITGAGNNPEIIRGLFKAASAHAPASPVAGSPAGLSQKTAGATLYPGMAAPGKGNEG</sequence>